<dbReference type="AlphaFoldDB" id="A0A2M8Z9G9"/>
<accession>A0A2M8Z9G9</accession>
<organism evidence="6 7">
    <name type="scientific">[Clostridium] celerecrescens 18A</name>
    <dbReference type="NCBI Taxonomy" id="1286362"/>
    <lineage>
        <taxon>Bacteria</taxon>
        <taxon>Bacillati</taxon>
        <taxon>Bacillota</taxon>
        <taxon>Clostridia</taxon>
        <taxon>Lachnospirales</taxon>
        <taxon>Lachnospiraceae</taxon>
        <taxon>Lacrimispora</taxon>
    </lineage>
</organism>
<evidence type="ECO:0000313" key="7">
    <source>
        <dbReference type="Proteomes" id="UP000231092"/>
    </source>
</evidence>
<dbReference type="InterPro" id="IPR029016">
    <property type="entry name" value="GAF-like_dom_sf"/>
</dbReference>
<dbReference type="GO" id="GO:0003677">
    <property type="term" value="F:DNA binding"/>
    <property type="evidence" value="ECO:0007669"/>
    <property type="project" value="UniProtKB-KW"/>
</dbReference>
<dbReference type="InterPro" id="IPR050707">
    <property type="entry name" value="HTH_MetabolicPath_Reg"/>
</dbReference>
<dbReference type="PROSITE" id="PS51078">
    <property type="entry name" value="ICLR_ED"/>
    <property type="match status" value="1"/>
</dbReference>
<dbReference type="PROSITE" id="PS51077">
    <property type="entry name" value="HTH_ICLR"/>
    <property type="match status" value="1"/>
</dbReference>
<dbReference type="RefSeq" id="WP_166433634.1">
    <property type="nucleotide sequence ID" value="NZ_PGET01000001.1"/>
</dbReference>
<reference evidence="6 7" key="1">
    <citation type="submission" date="2017-11" db="EMBL/GenBank/DDBJ databases">
        <title>Understudied soil microbes with underappreciated capabilities: Untangling the Clostridium saccharolyticum group.</title>
        <authorList>
            <person name="Leschine S."/>
        </authorList>
    </citation>
    <scope>NUCLEOTIDE SEQUENCE [LARGE SCALE GENOMIC DNA]</scope>
    <source>
        <strain evidence="6 7">18A</strain>
    </source>
</reference>
<evidence type="ECO:0000259" key="5">
    <source>
        <dbReference type="PROSITE" id="PS51078"/>
    </source>
</evidence>
<dbReference type="EMBL" id="PGET01000001">
    <property type="protein sequence ID" value="PJJ30100.1"/>
    <property type="molecule type" value="Genomic_DNA"/>
</dbReference>
<dbReference type="SUPFAM" id="SSF55781">
    <property type="entry name" value="GAF domain-like"/>
    <property type="match status" value="1"/>
</dbReference>
<dbReference type="Pfam" id="PF09339">
    <property type="entry name" value="HTH_IclR"/>
    <property type="match status" value="1"/>
</dbReference>
<dbReference type="InterPro" id="IPR036390">
    <property type="entry name" value="WH_DNA-bd_sf"/>
</dbReference>
<evidence type="ECO:0000256" key="3">
    <source>
        <dbReference type="ARBA" id="ARBA00023163"/>
    </source>
</evidence>
<dbReference type="Pfam" id="PF01614">
    <property type="entry name" value="IclR_C"/>
    <property type="match status" value="1"/>
</dbReference>
<keyword evidence="3" id="KW-0804">Transcription</keyword>
<evidence type="ECO:0000259" key="4">
    <source>
        <dbReference type="PROSITE" id="PS51077"/>
    </source>
</evidence>
<feature type="domain" description="IclR-ED" evidence="5">
    <location>
        <begin position="64"/>
        <end position="256"/>
    </location>
</feature>
<dbReference type="InterPro" id="IPR036388">
    <property type="entry name" value="WH-like_DNA-bd_sf"/>
</dbReference>
<evidence type="ECO:0000313" key="6">
    <source>
        <dbReference type="EMBL" id="PJJ30100.1"/>
    </source>
</evidence>
<proteinExistence type="predicted"/>
<evidence type="ECO:0000256" key="2">
    <source>
        <dbReference type="ARBA" id="ARBA00023125"/>
    </source>
</evidence>
<dbReference type="PANTHER" id="PTHR30136">
    <property type="entry name" value="HELIX-TURN-HELIX TRANSCRIPTIONAL REGULATOR, ICLR FAMILY"/>
    <property type="match status" value="1"/>
</dbReference>
<dbReference type="InterPro" id="IPR014757">
    <property type="entry name" value="Tscrpt_reg_IclR_C"/>
</dbReference>
<dbReference type="PANTHER" id="PTHR30136:SF7">
    <property type="entry name" value="HTH-TYPE TRANSCRIPTIONAL REGULATOR KDGR-RELATED"/>
    <property type="match status" value="1"/>
</dbReference>
<gene>
    <name evidence="6" type="ORF">H171_3671</name>
</gene>
<evidence type="ECO:0000256" key="1">
    <source>
        <dbReference type="ARBA" id="ARBA00023015"/>
    </source>
</evidence>
<keyword evidence="2" id="KW-0238">DNA-binding</keyword>
<feature type="domain" description="HTH iclR-type" evidence="4">
    <location>
        <begin position="8"/>
        <end position="70"/>
    </location>
</feature>
<dbReference type="Gene3D" id="3.30.450.40">
    <property type="match status" value="1"/>
</dbReference>
<protein>
    <submittedName>
        <fullName evidence="6">IclR family transcriptional regulator</fullName>
    </submittedName>
</protein>
<comment type="caution">
    <text evidence="6">The sequence shown here is derived from an EMBL/GenBank/DDBJ whole genome shotgun (WGS) entry which is preliminary data.</text>
</comment>
<dbReference type="GO" id="GO:0003700">
    <property type="term" value="F:DNA-binding transcription factor activity"/>
    <property type="evidence" value="ECO:0007669"/>
    <property type="project" value="TreeGrafter"/>
</dbReference>
<keyword evidence="1" id="KW-0805">Transcription regulation</keyword>
<dbReference type="InterPro" id="IPR005471">
    <property type="entry name" value="Tscrpt_reg_IclR_N"/>
</dbReference>
<dbReference type="SUPFAM" id="SSF46785">
    <property type="entry name" value="Winged helix' DNA-binding domain"/>
    <property type="match status" value="1"/>
</dbReference>
<dbReference type="Proteomes" id="UP000231092">
    <property type="component" value="Unassembled WGS sequence"/>
</dbReference>
<name>A0A2M8Z9G9_9FIRM</name>
<sequence>MKEEVKTIQSVQRAIDIINCVGDAGRKISLKEISSKLDLNINTTRGLAQTLLANGFLSRDVEQGTYTLGYEFLTKSKLVYQLQIQRIRDIAHPRMEQISEKYNVSSWLQISFYRDIYTVETLEAPKTSYSYTPKSGASLPLHASASGKLRIAYMPENEREKVLNTIYLEQLTTHTITDRKEFENVIKQVYSQGYATEFEEIDMGISSIAVPIFDTRGALGGTLSIAAPSVKLNRVFSNILVDLKRAGMYITDGISSRRRI</sequence>
<dbReference type="SMART" id="SM00346">
    <property type="entry name" value="HTH_ICLR"/>
    <property type="match status" value="1"/>
</dbReference>
<dbReference type="GO" id="GO:0045892">
    <property type="term" value="P:negative regulation of DNA-templated transcription"/>
    <property type="evidence" value="ECO:0007669"/>
    <property type="project" value="TreeGrafter"/>
</dbReference>
<dbReference type="Gene3D" id="1.10.10.10">
    <property type="entry name" value="Winged helix-like DNA-binding domain superfamily/Winged helix DNA-binding domain"/>
    <property type="match status" value="1"/>
</dbReference>